<dbReference type="GO" id="GO:0006641">
    <property type="term" value="P:triglyceride metabolic process"/>
    <property type="evidence" value="ECO:0007669"/>
    <property type="project" value="TreeGrafter"/>
</dbReference>
<accession>A0AAW8B209</accession>
<proteinExistence type="inferred from homology"/>
<dbReference type="PANTHER" id="PTHR10196:SF69">
    <property type="entry name" value="GLYCEROL KINASE"/>
    <property type="match status" value="1"/>
</dbReference>
<dbReference type="GO" id="GO:0006071">
    <property type="term" value="P:glycerol metabolic process"/>
    <property type="evidence" value="ECO:0007669"/>
    <property type="project" value="TreeGrafter"/>
</dbReference>
<evidence type="ECO:0000259" key="7">
    <source>
        <dbReference type="Pfam" id="PF02782"/>
    </source>
</evidence>
<evidence type="ECO:0000256" key="2">
    <source>
        <dbReference type="ARBA" id="ARBA00022679"/>
    </source>
</evidence>
<dbReference type="GO" id="GO:0046167">
    <property type="term" value="P:glycerol-3-phosphate biosynthetic process"/>
    <property type="evidence" value="ECO:0007669"/>
    <property type="project" value="TreeGrafter"/>
</dbReference>
<evidence type="ECO:0000313" key="9">
    <source>
        <dbReference type="Proteomes" id="UP001178354"/>
    </source>
</evidence>
<dbReference type="InterPro" id="IPR000577">
    <property type="entry name" value="Carb_kinase_FGGY"/>
</dbReference>
<dbReference type="SUPFAM" id="SSF53067">
    <property type="entry name" value="Actin-like ATPase domain"/>
    <property type="match status" value="2"/>
</dbReference>
<dbReference type="RefSeq" id="WP_305169319.1">
    <property type="nucleotide sequence ID" value="NZ_JAUUUU010000001.1"/>
</dbReference>
<dbReference type="AlphaFoldDB" id="A0AAW8B209"/>
<keyword evidence="3" id="KW-0547">Nucleotide-binding</keyword>
<dbReference type="PANTHER" id="PTHR10196">
    <property type="entry name" value="SUGAR KINASE"/>
    <property type="match status" value="1"/>
</dbReference>
<dbReference type="PIRSF" id="PIRSF000538">
    <property type="entry name" value="GlpK"/>
    <property type="match status" value="1"/>
</dbReference>
<keyword evidence="9" id="KW-1185">Reference proteome</keyword>
<gene>
    <name evidence="8" type="ORF">Q8A57_02375</name>
</gene>
<dbReference type="GO" id="GO:0005524">
    <property type="term" value="F:ATP binding"/>
    <property type="evidence" value="ECO:0007669"/>
    <property type="project" value="UniProtKB-KW"/>
</dbReference>
<evidence type="ECO:0000256" key="1">
    <source>
        <dbReference type="ARBA" id="ARBA00009156"/>
    </source>
</evidence>
<protein>
    <submittedName>
        <fullName evidence="8">FGGY family carbohydrate kinase</fullName>
    </submittedName>
</protein>
<evidence type="ECO:0000256" key="4">
    <source>
        <dbReference type="ARBA" id="ARBA00022777"/>
    </source>
</evidence>
<name>A0AAW8B209_9GAMM</name>
<feature type="domain" description="Carbohydrate kinase FGGY N-terminal" evidence="6">
    <location>
        <begin position="5"/>
        <end position="228"/>
    </location>
</feature>
<keyword evidence="5" id="KW-0067">ATP-binding</keyword>
<evidence type="ECO:0000256" key="3">
    <source>
        <dbReference type="ARBA" id="ARBA00022741"/>
    </source>
</evidence>
<dbReference type="Gene3D" id="3.30.420.40">
    <property type="match status" value="2"/>
</dbReference>
<dbReference type="GO" id="GO:0004370">
    <property type="term" value="F:glycerol kinase activity"/>
    <property type="evidence" value="ECO:0007669"/>
    <property type="project" value="TreeGrafter"/>
</dbReference>
<sequence length="486" mass="53018">MNDFLYLVMDQGGQSSRVLVFDAVGRQRLLLREPVQTRHPMPGRVEQDPVEVVASIRRLLDKLPDQLGADIHRLKAAALVTQRSSLVCWDRETAAPLSPVLSWQDTRAAKYMETLSLSDEEIALHTGLRPNAHYGASKLRWCLDTIPGVKAALWEQRLACGPLASYLLYALTRQHHFAVDPGNAQRTLLWHLPSGDWDEVLLAQFDIPKSILPPLQPSASDFGDLQIGDLQLPVALLNGDQNAAFFSQGELPGEQVTINAGTGAFIAVRCAPAVSAPAGLLKTLIFETGTEAESARWFVVEGTVNGAASALELQAAELGVADYQRSLDQWLKSETVIPLFLNGVGGLGAPYWRGDFCSRFVDLDANNNKAALVAVLESIVFLLMVNLLRIRDWRGEQEPLTRILVGGGLSQLDGFCQRLADLSGLPVIRSADTEATGRGAAFLLAGQPGDWLVYPGDEFCPGENAELAGRFQHWLQRMAEATAKPL</sequence>
<reference evidence="8" key="2">
    <citation type="submission" date="2023-08" db="EMBL/GenBank/DDBJ databases">
        <authorList>
            <person name="Luo J."/>
        </authorList>
    </citation>
    <scope>NUCLEOTIDE SEQUENCE</scope>
    <source>
        <strain evidence="8">DSM 25064</strain>
    </source>
</reference>
<dbReference type="InterPro" id="IPR018485">
    <property type="entry name" value="FGGY_C"/>
</dbReference>
<comment type="similarity">
    <text evidence="1">Belongs to the FGGY kinase family.</text>
</comment>
<dbReference type="EMBL" id="JAUUUU010000001">
    <property type="protein sequence ID" value="MDP1519807.1"/>
    <property type="molecule type" value="Genomic_DNA"/>
</dbReference>
<dbReference type="Proteomes" id="UP001178354">
    <property type="component" value="Unassembled WGS sequence"/>
</dbReference>
<keyword evidence="2" id="KW-0808">Transferase</keyword>
<dbReference type="Pfam" id="PF00370">
    <property type="entry name" value="FGGY_N"/>
    <property type="match status" value="1"/>
</dbReference>
<feature type="domain" description="Carbohydrate kinase FGGY C-terminal" evidence="7">
    <location>
        <begin position="257"/>
        <end position="444"/>
    </location>
</feature>
<dbReference type="Pfam" id="PF02782">
    <property type="entry name" value="FGGY_C"/>
    <property type="match status" value="1"/>
</dbReference>
<dbReference type="InterPro" id="IPR018484">
    <property type="entry name" value="FGGY_N"/>
</dbReference>
<keyword evidence="4 8" id="KW-0418">Kinase</keyword>
<evidence type="ECO:0000313" key="8">
    <source>
        <dbReference type="EMBL" id="MDP1519807.1"/>
    </source>
</evidence>
<dbReference type="InterPro" id="IPR043129">
    <property type="entry name" value="ATPase_NBD"/>
</dbReference>
<comment type="caution">
    <text evidence="8">The sequence shown here is derived from an EMBL/GenBank/DDBJ whole genome shotgun (WGS) entry which is preliminary data.</text>
</comment>
<organism evidence="8 9">
    <name type="scientific">Porticoccus litoralis</name>
    <dbReference type="NCBI Taxonomy" id="434086"/>
    <lineage>
        <taxon>Bacteria</taxon>
        <taxon>Pseudomonadati</taxon>
        <taxon>Pseudomonadota</taxon>
        <taxon>Gammaproteobacteria</taxon>
        <taxon>Cellvibrionales</taxon>
        <taxon>Porticoccaceae</taxon>
        <taxon>Porticoccus</taxon>
    </lineage>
</organism>
<reference evidence="8" key="1">
    <citation type="journal article" date="2010" name="Int. J. Syst. Evol. Microbiol.">
        <title>Porticoccus litoralis gen. nov., sp. nov., a gammaproteobacterium isolated from the Yellow Sea.</title>
        <authorList>
            <person name="Oh H.M."/>
            <person name="Kim H."/>
            <person name="Kim K.M."/>
            <person name="Min G.S."/>
            <person name="Cho J.C."/>
        </authorList>
    </citation>
    <scope>NUCLEOTIDE SEQUENCE</scope>
    <source>
        <strain evidence="8">DSM 25064</strain>
    </source>
</reference>
<evidence type="ECO:0000256" key="5">
    <source>
        <dbReference type="ARBA" id="ARBA00022840"/>
    </source>
</evidence>
<evidence type="ECO:0000259" key="6">
    <source>
        <dbReference type="Pfam" id="PF00370"/>
    </source>
</evidence>